<evidence type="ECO:0000259" key="2">
    <source>
        <dbReference type="Pfam" id="PF14893"/>
    </source>
</evidence>
<dbReference type="InterPro" id="IPR048270">
    <property type="entry name" value="PNMA_C"/>
</dbReference>
<dbReference type="AlphaFoldDB" id="A0A6J2VCY5"/>
<dbReference type="GeneID" id="115812355"/>
<name>A0A6J2VCY5_CHACN</name>
<dbReference type="PANTHER" id="PTHR23095">
    <property type="entry name" value="PARANEOPLASTIC ANTIGEN"/>
    <property type="match status" value="1"/>
</dbReference>
<dbReference type="PANTHER" id="PTHR23095:SF51">
    <property type="entry name" value="PARANEOPLASTIC ANTIGEN MA1 HOMOLOG-RELATED"/>
    <property type="match status" value="1"/>
</dbReference>
<accession>A0A6J2VCY5</accession>
<proteinExistence type="predicted"/>
<gene>
    <name evidence="5" type="primary">LOC115812355</name>
</gene>
<evidence type="ECO:0000259" key="3">
    <source>
        <dbReference type="Pfam" id="PF20846"/>
    </source>
</evidence>
<sequence length="446" mass="49819">MALGSSSVLQGELVNWCKEAQIDTDHALLLIGAPVEVEVACIEDTVQTVKVLGRVRVRDTKIGPTATSLLVLCECREKIDPTRVPPEVLPMDSEEAWKIVFVRETEPASDGFAAKLSRLLQSEGKSMTDVQALLSPLSVSSPESVIHAVGELLEKTTKHSSEGTAYRRLRVFSGVVPTPAEEETMENWVEQAKLMIAECECTEKEKRKRIVESLKGPALEIVKAVRLSSNDASAAEYLVALESAFRTSESGEDLYFAFRLLRQNPGEALSEFLRRMERSLTKVVQKGGLPPGQVDRARVEQLIRGAVESDMMLLQLRLRERKESPPTFLSLLNEIREEEENEAIRRKLNATVKPVLPQDSLQPSQTEIQELRAEVKELRARLEGSRNPPAVPKAPEPKVKCSPKSAEALPDPDVQELKKQVRPFEDGHNGSLYEYSYIFFQTELEH</sequence>
<dbReference type="OrthoDB" id="115435at2759"/>
<keyword evidence="4" id="KW-1185">Reference proteome</keyword>
<dbReference type="Pfam" id="PF20846">
    <property type="entry name" value="PNMA_N"/>
    <property type="match status" value="1"/>
</dbReference>
<feature type="domain" description="Paraneoplastic antigen Ma-like C-terminal" evidence="2">
    <location>
        <begin position="172"/>
        <end position="332"/>
    </location>
</feature>
<feature type="domain" description="Paraneoplastic antigen Ma-like N-terminal" evidence="3">
    <location>
        <begin position="13"/>
        <end position="100"/>
    </location>
</feature>
<dbReference type="InterPro" id="IPR026523">
    <property type="entry name" value="PNMA"/>
</dbReference>
<evidence type="ECO:0000313" key="5">
    <source>
        <dbReference type="RefSeq" id="XP_030630695.1"/>
    </source>
</evidence>
<dbReference type="InterPro" id="IPR048271">
    <property type="entry name" value="PNMA_N"/>
</dbReference>
<dbReference type="InParanoid" id="A0A6J2VCY5"/>
<evidence type="ECO:0000256" key="1">
    <source>
        <dbReference type="SAM" id="MobiDB-lite"/>
    </source>
</evidence>
<evidence type="ECO:0000313" key="4">
    <source>
        <dbReference type="Proteomes" id="UP000504632"/>
    </source>
</evidence>
<organism evidence="4 5">
    <name type="scientific">Chanos chanos</name>
    <name type="common">Milkfish</name>
    <name type="synonym">Mugil chanos</name>
    <dbReference type="NCBI Taxonomy" id="29144"/>
    <lineage>
        <taxon>Eukaryota</taxon>
        <taxon>Metazoa</taxon>
        <taxon>Chordata</taxon>
        <taxon>Craniata</taxon>
        <taxon>Vertebrata</taxon>
        <taxon>Euteleostomi</taxon>
        <taxon>Actinopterygii</taxon>
        <taxon>Neopterygii</taxon>
        <taxon>Teleostei</taxon>
        <taxon>Ostariophysi</taxon>
        <taxon>Gonorynchiformes</taxon>
        <taxon>Chanidae</taxon>
        <taxon>Chanos</taxon>
    </lineage>
</organism>
<feature type="region of interest" description="Disordered" evidence="1">
    <location>
        <begin position="380"/>
        <end position="414"/>
    </location>
</feature>
<reference evidence="5" key="1">
    <citation type="submission" date="2025-08" db="UniProtKB">
        <authorList>
            <consortium name="RefSeq"/>
        </authorList>
    </citation>
    <scope>IDENTIFICATION</scope>
</reference>
<protein>
    <submittedName>
        <fullName evidence="5">Paraneoplastic antigen Ma1 homolog</fullName>
    </submittedName>
</protein>
<dbReference type="Pfam" id="PF14893">
    <property type="entry name" value="PNMA"/>
    <property type="match status" value="1"/>
</dbReference>
<dbReference type="RefSeq" id="XP_030630695.1">
    <property type="nucleotide sequence ID" value="XM_030774835.1"/>
</dbReference>
<dbReference type="Proteomes" id="UP000504632">
    <property type="component" value="Chromosome 5"/>
</dbReference>